<proteinExistence type="predicted"/>
<protein>
    <submittedName>
        <fullName evidence="1">Uncharacterized protein</fullName>
    </submittedName>
</protein>
<dbReference type="EMBL" id="BTGU01000117">
    <property type="protein sequence ID" value="GMN61789.1"/>
    <property type="molecule type" value="Genomic_DNA"/>
</dbReference>
<comment type="caution">
    <text evidence="1">The sequence shown here is derived from an EMBL/GenBank/DDBJ whole genome shotgun (WGS) entry which is preliminary data.</text>
</comment>
<reference evidence="1" key="1">
    <citation type="submission" date="2023-07" db="EMBL/GenBank/DDBJ databases">
        <title>draft genome sequence of fig (Ficus carica).</title>
        <authorList>
            <person name="Takahashi T."/>
            <person name="Nishimura K."/>
        </authorList>
    </citation>
    <scope>NUCLEOTIDE SEQUENCE</scope>
</reference>
<organism evidence="1 2">
    <name type="scientific">Ficus carica</name>
    <name type="common">Common fig</name>
    <dbReference type="NCBI Taxonomy" id="3494"/>
    <lineage>
        <taxon>Eukaryota</taxon>
        <taxon>Viridiplantae</taxon>
        <taxon>Streptophyta</taxon>
        <taxon>Embryophyta</taxon>
        <taxon>Tracheophyta</taxon>
        <taxon>Spermatophyta</taxon>
        <taxon>Magnoliopsida</taxon>
        <taxon>eudicotyledons</taxon>
        <taxon>Gunneridae</taxon>
        <taxon>Pentapetalae</taxon>
        <taxon>rosids</taxon>
        <taxon>fabids</taxon>
        <taxon>Rosales</taxon>
        <taxon>Moraceae</taxon>
        <taxon>Ficeae</taxon>
        <taxon>Ficus</taxon>
    </lineage>
</organism>
<dbReference type="AlphaFoldDB" id="A0AA88J3G4"/>
<evidence type="ECO:0000313" key="2">
    <source>
        <dbReference type="Proteomes" id="UP001187192"/>
    </source>
</evidence>
<keyword evidence="2" id="KW-1185">Reference proteome</keyword>
<gene>
    <name evidence="1" type="ORF">TIFTF001_030869</name>
</gene>
<sequence length="148" mass="16045">MTSVVLRLSGQHQLGVGIGMVPTSICQVGSNMIVNYNLEIIMGAHLTLMSHESTLCGNTRLKGYGHRYNSSRVLMPGLDSISVRLIIPHTIMQCVVGGPTGEGRPVRAWPCDCFMGSSGHPSSKLPIRWCDTSYISFSHSSPWSEGIV</sequence>
<name>A0AA88J3G4_FICCA</name>
<accession>A0AA88J3G4</accession>
<dbReference type="Proteomes" id="UP001187192">
    <property type="component" value="Unassembled WGS sequence"/>
</dbReference>
<evidence type="ECO:0000313" key="1">
    <source>
        <dbReference type="EMBL" id="GMN61789.1"/>
    </source>
</evidence>